<reference evidence="2" key="1">
    <citation type="submission" date="2006-08" db="EMBL/GenBank/DDBJ databases">
        <title>Plethodontid modulating factor (PMF): a multigene family that produces a hypervariable salamander courtship pheromone.</title>
        <authorList>
            <person name="Palmer C.A."/>
            <person name="Watts R.A."/>
            <person name="Houck L.D."/>
            <person name="Picard A.L."/>
            <person name="Arnold S.J."/>
        </authorList>
    </citation>
    <scope>NUCLEOTIDE SEQUENCE</scope>
    <source>
        <tissue evidence="2">Mental gland</tissue>
    </source>
</reference>
<dbReference type="CDD" id="cd23584">
    <property type="entry name" value="TFP_LU_ECD_PMF"/>
    <property type="match status" value="1"/>
</dbReference>
<dbReference type="Gene3D" id="2.10.60.10">
    <property type="entry name" value="CD59"/>
    <property type="match status" value="1"/>
</dbReference>
<evidence type="ECO:0000313" key="2">
    <source>
        <dbReference type="EMBL" id="ABI48847.1"/>
    </source>
</evidence>
<sequence>MRATALFILLVVLVSTGEALECNALDGGTEACTPGNDGVCIHYKYQDDEYKRCGVHGECEEIEGGFTPDESEQATFRCCTDDLCN</sequence>
<protein>
    <submittedName>
        <fullName evidence="2">Plethodontid modulating factor</fullName>
    </submittedName>
</protein>
<feature type="chain" id="PRO_5004172333" evidence="1">
    <location>
        <begin position="20"/>
        <end position="85"/>
    </location>
</feature>
<dbReference type="SUPFAM" id="SSF57302">
    <property type="entry name" value="Snake toxin-like"/>
    <property type="match status" value="1"/>
</dbReference>
<dbReference type="AlphaFoldDB" id="Q0GAB9"/>
<proteinExistence type="evidence at transcript level"/>
<feature type="signal peptide" evidence="1">
    <location>
        <begin position="1"/>
        <end position="19"/>
    </location>
</feature>
<dbReference type="EMBL" id="DQ882558">
    <property type="protein sequence ID" value="ABI48847.1"/>
    <property type="molecule type" value="mRNA"/>
</dbReference>
<accession>Q0GAB9</accession>
<dbReference type="InterPro" id="IPR045860">
    <property type="entry name" value="Snake_toxin-like_sf"/>
</dbReference>
<evidence type="ECO:0000256" key="1">
    <source>
        <dbReference type="SAM" id="SignalP"/>
    </source>
</evidence>
<organism evidence="2">
    <name type="scientific">Plethodon vehiculum</name>
    <name type="common">western red-backed salamander</name>
    <dbReference type="NCBI Taxonomy" id="154593"/>
    <lineage>
        <taxon>Eukaryota</taxon>
        <taxon>Metazoa</taxon>
        <taxon>Chordata</taxon>
        <taxon>Craniata</taxon>
        <taxon>Vertebrata</taxon>
        <taxon>Euteleostomi</taxon>
        <taxon>Amphibia</taxon>
        <taxon>Batrachia</taxon>
        <taxon>Caudata</taxon>
        <taxon>Salamandroidea</taxon>
        <taxon>Plethodontidae</taxon>
        <taxon>Plethodontinae</taxon>
        <taxon>Plethodon</taxon>
    </lineage>
</organism>
<keyword evidence="1" id="KW-0732">Signal</keyword>
<name>Q0GAB9_9SALA</name>